<evidence type="ECO:0008006" key="5">
    <source>
        <dbReference type="Google" id="ProtNLM"/>
    </source>
</evidence>
<evidence type="ECO:0000313" key="3">
    <source>
        <dbReference type="EMBL" id="GAA0208503.1"/>
    </source>
</evidence>
<comment type="caution">
    <text evidence="3">The sequence shown here is derived from an EMBL/GenBank/DDBJ whole genome shotgun (WGS) entry which is preliminary data.</text>
</comment>
<feature type="region of interest" description="Disordered" evidence="1">
    <location>
        <begin position="19"/>
        <end position="41"/>
    </location>
</feature>
<feature type="signal peptide" evidence="2">
    <location>
        <begin position="1"/>
        <end position="18"/>
    </location>
</feature>
<protein>
    <recommendedName>
        <fullName evidence="5">Lipoprotein</fullName>
    </recommendedName>
</protein>
<keyword evidence="4" id="KW-1185">Reference proteome</keyword>
<feature type="chain" id="PRO_5047276773" description="Lipoprotein" evidence="2">
    <location>
        <begin position="19"/>
        <end position="91"/>
    </location>
</feature>
<proteinExistence type="predicted"/>
<feature type="compositionally biased region" description="Polar residues" evidence="1">
    <location>
        <begin position="82"/>
        <end position="91"/>
    </location>
</feature>
<accession>A0ABN0T0J4</accession>
<dbReference type="Proteomes" id="UP001501221">
    <property type="component" value="Unassembled WGS sequence"/>
</dbReference>
<reference evidence="3 4" key="1">
    <citation type="journal article" date="2019" name="Int. J. Syst. Evol. Microbiol.">
        <title>The Global Catalogue of Microorganisms (GCM) 10K type strain sequencing project: providing services to taxonomists for standard genome sequencing and annotation.</title>
        <authorList>
            <consortium name="The Broad Institute Genomics Platform"/>
            <consortium name="The Broad Institute Genome Sequencing Center for Infectious Disease"/>
            <person name="Wu L."/>
            <person name="Ma J."/>
        </authorList>
    </citation>
    <scope>NUCLEOTIDE SEQUENCE [LARGE SCALE GENOMIC DNA]</scope>
    <source>
        <strain evidence="3 4">JCM 16211</strain>
    </source>
</reference>
<dbReference type="PROSITE" id="PS51257">
    <property type="entry name" value="PROKAR_LIPOPROTEIN"/>
    <property type="match status" value="1"/>
</dbReference>
<organism evidence="3 4">
    <name type="scientific">Kangiella japonica</name>
    <dbReference type="NCBI Taxonomy" id="647384"/>
    <lineage>
        <taxon>Bacteria</taxon>
        <taxon>Pseudomonadati</taxon>
        <taxon>Pseudomonadota</taxon>
        <taxon>Gammaproteobacteria</taxon>
        <taxon>Kangiellales</taxon>
        <taxon>Kangiellaceae</taxon>
        <taxon>Kangiella</taxon>
    </lineage>
</organism>
<dbReference type="EMBL" id="BAAAFM010000003">
    <property type="protein sequence ID" value="GAA0208503.1"/>
    <property type="molecule type" value="Genomic_DNA"/>
</dbReference>
<dbReference type="RefSeq" id="WP_343988818.1">
    <property type="nucleotide sequence ID" value="NZ_BAAAFM010000003.1"/>
</dbReference>
<evidence type="ECO:0000256" key="2">
    <source>
        <dbReference type="SAM" id="SignalP"/>
    </source>
</evidence>
<evidence type="ECO:0000313" key="4">
    <source>
        <dbReference type="Proteomes" id="UP001501221"/>
    </source>
</evidence>
<evidence type="ECO:0000256" key="1">
    <source>
        <dbReference type="SAM" id="MobiDB-lite"/>
    </source>
</evidence>
<gene>
    <name evidence="3" type="ORF">GCM10009123_14960</name>
</gene>
<feature type="region of interest" description="Disordered" evidence="1">
    <location>
        <begin position="70"/>
        <end position="91"/>
    </location>
</feature>
<feature type="compositionally biased region" description="Polar residues" evidence="1">
    <location>
        <begin position="19"/>
        <end position="35"/>
    </location>
</feature>
<name>A0ABN0T0J4_9GAMM</name>
<sequence length="91" mass="10089">MLKPLVILGLSFAFLGCATNSPSTDNNTKTEQASSDSKDQKVICKKSARVGSHFKKMQCWTVAEYKARQERDRQKIQDAQAHGSTMTPPSK</sequence>
<keyword evidence="2" id="KW-0732">Signal</keyword>